<protein>
    <recommendedName>
        <fullName evidence="2">HhH-GPD domain-containing protein</fullName>
    </recommendedName>
</protein>
<evidence type="ECO:0000313" key="4">
    <source>
        <dbReference type="Proteomes" id="UP000275385"/>
    </source>
</evidence>
<sequence length="730" mass="79305">MSGRRVTRASTATAGQLVREPDVQQPDEAVEDSAPVKPQHQAHPRQKGKRAATTTAQGPVRKKKATSKPVAPVKGGWILPHGMGIAVENIGDKAADLTTNDNINVETETAKPSTVGLLDVPVINDDIVATANDIPVDSSKAKQSTKKTVLNPISTGITRRQTRSSTAASKELTSTAQASLPPKPSSKDGLAASIERSDTAITEHEELAEQLVETPSLRRAVTRQGRKAHRTTEDAKATVGETPKPVVALIDQKVKVKRGLSNKYGLTRGSTPYPHRHAIPTKDQSEEVHRLLTEMHGEVKQPTKAPAPSLDKAGCGEVPSVLDALLRTLISGNTLMANADAAVKRLAETYGILTEGVGAGSINWNAVRLSSLEKLINVIRPAGCPKLKGGHIKAILDMVYEEQKARAQAHLENKPVPGGQNEDEGQKALEIEKVIEHYLSLDHMHAMTADEAITEFVRYPGIGVKTAACVVLFCLRIPCFAVDTHVHKFCVWLGWVPEKANELDTFNHGEFTVPDHLKYGLHQLFIRHGQQCFKCRKNTKPGTKAWENAPECPLEHLLDRSKGNFGRGDKEDDEEEMDDDNESVVAKKASKKKPAKPQRTKKKADTGTEDDETDAGPEKKTPNPPKRVTKRQGIKKEVNEEHDASGEDLETKPAVPVAPKQPGKMNGKRATAGKAVLKKTASKKVAEAVATGREVTVADEQDAADKNYKFVNSTVQEQKARSKIKLETGR</sequence>
<feature type="compositionally biased region" description="Basic residues" evidence="1">
    <location>
        <begin position="220"/>
        <end position="229"/>
    </location>
</feature>
<feature type="region of interest" description="Disordered" evidence="1">
    <location>
        <begin position="1"/>
        <end position="74"/>
    </location>
</feature>
<dbReference type="SUPFAM" id="SSF48150">
    <property type="entry name" value="DNA-glycosylase"/>
    <property type="match status" value="1"/>
</dbReference>
<evidence type="ECO:0000313" key="3">
    <source>
        <dbReference type="EMBL" id="RKU45367.1"/>
    </source>
</evidence>
<gene>
    <name evidence="3" type="ORF">DL546_001534</name>
</gene>
<dbReference type="InterPro" id="IPR023170">
    <property type="entry name" value="HhH_base_excis_C"/>
</dbReference>
<feature type="region of interest" description="Disordered" evidence="1">
    <location>
        <begin position="219"/>
        <end position="239"/>
    </location>
</feature>
<feature type="domain" description="HhH-GPD" evidence="2">
    <location>
        <begin position="330"/>
        <end position="531"/>
    </location>
</feature>
<feature type="compositionally biased region" description="Basic and acidic residues" evidence="1">
    <location>
        <begin position="558"/>
        <end position="570"/>
    </location>
</feature>
<dbReference type="EMBL" id="QVQW01000021">
    <property type="protein sequence ID" value="RKU45367.1"/>
    <property type="molecule type" value="Genomic_DNA"/>
</dbReference>
<dbReference type="CDD" id="cd00056">
    <property type="entry name" value="ENDO3c"/>
    <property type="match status" value="1"/>
</dbReference>
<feature type="region of interest" description="Disordered" evidence="1">
    <location>
        <begin position="139"/>
        <end position="192"/>
    </location>
</feature>
<feature type="compositionally biased region" description="Basic and acidic residues" evidence="1">
    <location>
        <begin position="634"/>
        <end position="651"/>
    </location>
</feature>
<feature type="region of interest" description="Disordered" evidence="1">
    <location>
        <begin position="558"/>
        <end position="675"/>
    </location>
</feature>
<dbReference type="OrthoDB" id="5607at2759"/>
<dbReference type="GO" id="GO:0000702">
    <property type="term" value="F:oxidized base lesion DNA N-glycosylase activity"/>
    <property type="evidence" value="ECO:0007669"/>
    <property type="project" value="UniProtKB-ARBA"/>
</dbReference>
<organism evidence="3 4">
    <name type="scientific">Coniochaeta pulveracea</name>
    <dbReference type="NCBI Taxonomy" id="177199"/>
    <lineage>
        <taxon>Eukaryota</taxon>
        <taxon>Fungi</taxon>
        <taxon>Dikarya</taxon>
        <taxon>Ascomycota</taxon>
        <taxon>Pezizomycotina</taxon>
        <taxon>Sordariomycetes</taxon>
        <taxon>Sordariomycetidae</taxon>
        <taxon>Coniochaetales</taxon>
        <taxon>Coniochaetaceae</taxon>
        <taxon>Coniochaeta</taxon>
    </lineage>
</organism>
<dbReference type="SMART" id="SM00478">
    <property type="entry name" value="ENDO3c"/>
    <property type="match status" value="1"/>
</dbReference>
<proteinExistence type="predicted"/>
<keyword evidence="4" id="KW-1185">Reference proteome</keyword>
<dbReference type="Proteomes" id="UP000275385">
    <property type="component" value="Unassembled WGS sequence"/>
</dbReference>
<dbReference type="AlphaFoldDB" id="A0A420YC44"/>
<feature type="region of interest" description="Disordered" evidence="1">
    <location>
        <begin position="263"/>
        <end position="282"/>
    </location>
</feature>
<dbReference type="GO" id="GO:0006285">
    <property type="term" value="P:base-excision repair, AP site formation"/>
    <property type="evidence" value="ECO:0007669"/>
    <property type="project" value="UniProtKB-ARBA"/>
</dbReference>
<feature type="compositionally biased region" description="Basic residues" evidence="1">
    <location>
        <begin position="588"/>
        <end position="602"/>
    </location>
</feature>
<dbReference type="InterPro" id="IPR011257">
    <property type="entry name" value="DNA_glycosylase"/>
</dbReference>
<dbReference type="STRING" id="177199.A0A420YC44"/>
<comment type="caution">
    <text evidence="3">The sequence shown here is derived from an EMBL/GenBank/DDBJ whole genome shotgun (WGS) entry which is preliminary data.</text>
</comment>
<evidence type="ECO:0000259" key="2">
    <source>
        <dbReference type="SMART" id="SM00478"/>
    </source>
</evidence>
<reference evidence="3 4" key="1">
    <citation type="submission" date="2018-08" db="EMBL/GenBank/DDBJ databases">
        <title>Draft genome of the lignicolous fungus Coniochaeta pulveracea.</title>
        <authorList>
            <person name="Borstlap C.J."/>
            <person name="De Witt R.N."/>
            <person name="Botha A."/>
            <person name="Volschenk H."/>
        </authorList>
    </citation>
    <scope>NUCLEOTIDE SEQUENCE [LARGE SCALE GENOMIC DNA]</scope>
    <source>
        <strain evidence="3 4">CAB683</strain>
    </source>
</reference>
<dbReference type="PANTHER" id="PTHR47203:SF1">
    <property type="entry name" value="HYPOTHETICAL BASE EXCISION DNA REPAIR PROTEIN (EUROFUNG)"/>
    <property type="match status" value="1"/>
</dbReference>
<dbReference type="Gene3D" id="1.10.340.30">
    <property type="entry name" value="Hypothetical protein, domain 2"/>
    <property type="match status" value="1"/>
</dbReference>
<dbReference type="InterPro" id="IPR003265">
    <property type="entry name" value="HhH-GPD_domain"/>
</dbReference>
<accession>A0A420YC44</accession>
<evidence type="ECO:0000256" key="1">
    <source>
        <dbReference type="SAM" id="MobiDB-lite"/>
    </source>
</evidence>
<dbReference type="PANTHER" id="PTHR47203">
    <property type="match status" value="1"/>
</dbReference>
<feature type="compositionally biased region" description="Polar residues" evidence="1">
    <location>
        <begin position="146"/>
        <end position="178"/>
    </location>
</feature>
<feature type="compositionally biased region" description="Basic residues" evidence="1">
    <location>
        <begin position="40"/>
        <end position="50"/>
    </location>
</feature>
<name>A0A420YC44_9PEZI</name>
<dbReference type="Gene3D" id="1.10.1670.10">
    <property type="entry name" value="Helix-hairpin-Helix base-excision DNA repair enzymes (C-terminal)"/>
    <property type="match status" value="1"/>
</dbReference>
<feature type="compositionally biased region" description="Acidic residues" evidence="1">
    <location>
        <begin position="571"/>
        <end position="582"/>
    </location>
</feature>